<dbReference type="Pfam" id="PF02120">
    <property type="entry name" value="Flg_hook"/>
    <property type="match status" value="1"/>
</dbReference>
<proteinExistence type="predicted"/>
<keyword evidence="3" id="KW-0282">Flagellum</keyword>
<keyword evidence="4" id="KW-1185">Reference proteome</keyword>
<comment type="caution">
    <text evidence="3">The sequence shown here is derived from an EMBL/GenBank/DDBJ whole genome shotgun (WGS) entry which is preliminary data.</text>
</comment>
<organism evidence="3 4">
    <name type="scientific">Pseudacidovorax intermedius</name>
    <dbReference type="NCBI Taxonomy" id="433924"/>
    <lineage>
        <taxon>Bacteria</taxon>
        <taxon>Pseudomonadati</taxon>
        <taxon>Pseudomonadota</taxon>
        <taxon>Betaproteobacteria</taxon>
        <taxon>Burkholderiales</taxon>
        <taxon>Comamonadaceae</taxon>
        <taxon>Pseudacidovorax</taxon>
    </lineage>
</organism>
<feature type="region of interest" description="Disordered" evidence="1">
    <location>
        <begin position="1"/>
        <end position="68"/>
    </location>
</feature>
<dbReference type="AlphaFoldDB" id="A0A370FAT3"/>
<keyword evidence="3" id="KW-0966">Cell projection</keyword>
<dbReference type="CDD" id="cd17470">
    <property type="entry name" value="T3SS_Flik_C"/>
    <property type="match status" value="1"/>
</dbReference>
<sequence length="271" mass="26458">MLGQTLADRPPVTEAGASVHPAAASAQGPAGSAVATVPQPPSDAVLAAQHGASTPPRTAPEAAVQPQPTVVSAEAALAGGWKRVDVRDAEAPQTASATVALHGWSGGGVADLGGTLPITAPSAAAHAGTTLGDASDALLDPISWWAAQQVQGAQLTVAGPGDAPVSVQLRLQGQEAQVLFQSDDRQARQLIHQSLPQLEQMLAGQGLSLGSASVGTAPGQGQGAGAQAQGGGSPPAESGAGRSSADPVDLPPAAASAGTRRPGQGALDLFV</sequence>
<dbReference type="InterPro" id="IPR038610">
    <property type="entry name" value="FliK-like_C_sf"/>
</dbReference>
<dbReference type="Proteomes" id="UP000255265">
    <property type="component" value="Unassembled WGS sequence"/>
</dbReference>
<evidence type="ECO:0000313" key="4">
    <source>
        <dbReference type="Proteomes" id="UP000255265"/>
    </source>
</evidence>
<evidence type="ECO:0000313" key="3">
    <source>
        <dbReference type="EMBL" id="RDI19526.1"/>
    </source>
</evidence>
<reference evidence="3 4" key="1">
    <citation type="submission" date="2018-07" db="EMBL/GenBank/DDBJ databases">
        <title>Genomic Encyclopedia of Type Strains, Phase IV (KMG-IV): sequencing the most valuable type-strain genomes for metagenomic binning, comparative biology and taxonomic classification.</title>
        <authorList>
            <person name="Goeker M."/>
        </authorList>
    </citation>
    <scope>NUCLEOTIDE SEQUENCE [LARGE SCALE GENOMIC DNA]</scope>
    <source>
        <strain evidence="3 4">DSM 21352</strain>
    </source>
</reference>
<evidence type="ECO:0000259" key="2">
    <source>
        <dbReference type="Pfam" id="PF02120"/>
    </source>
</evidence>
<gene>
    <name evidence="3" type="ORF">DFR41_11233</name>
</gene>
<dbReference type="Gene3D" id="3.30.750.140">
    <property type="match status" value="1"/>
</dbReference>
<feature type="compositionally biased region" description="Low complexity" evidence="1">
    <location>
        <begin position="234"/>
        <end position="245"/>
    </location>
</feature>
<name>A0A370FAT3_9BURK</name>
<feature type="domain" description="Flagellar hook-length control protein-like C-terminal" evidence="2">
    <location>
        <begin position="143"/>
        <end position="222"/>
    </location>
</feature>
<evidence type="ECO:0000256" key="1">
    <source>
        <dbReference type="SAM" id="MobiDB-lite"/>
    </source>
</evidence>
<feature type="compositionally biased region" description="Low complexity" evidence="1">
    <location>
        <begin position="15"/>
        <end position="35"/>
    </location>
</feature>
<dbReference type="InterPro" id="IPR021136">
    <property type="entry name" value="Flagellar_hook_control-like_C"/>
</dbReference>
<accession>A0A370FAT3</accession>
<feature type="compositionally biased region" description="Gly residues" evidence="1">
    <location>
        <begin position="218"/>
        <end position="233"/>
    </location>
</feature>
<dbReference type="EMBL" id="QQAV01000012">
    <property type="protein sequence ID" value="RDI19526.1"/>
    <property type="molecule type" value="Genomic_DNA"/>
</dbReference>
<protein>
    <submittedName>
        <fullName evidence="3">Flagellar hook-length control protein FliK</fullName>
    </submittedName>
</protein>
<keyword evidence="3" id="KW-0969">Cilium</keyword>
<feature type="region of interest" description="Disordered" evidence="1">
    <location>
        <begin position="213"/>
        <end position="271"/>
    </location>
</feature>